<keyword evidence="2" id="KW-1185">Reference proteome</keyword>
<proteinExistence type="predicted"/>
<organism evidence="1 2">
    <name type="scientific">Dryococelus australis</name>
    <dbReference type="NCBI Taxonomy" id="614101"/>
    <lineage>
        <taxon>Eukaryota</taxon>
        <taxon>Metazoa</taxon>
        <taxon>Ecdysozoa</taxon>
        <taxon>Arthropoda</taxon>
        <taxon>Hexapoda</taxon>
        <taxon>Insecta</taxon>
        <taxon>Pterygota</taxon>
        <taxon>Neoptera</taxon>
        <taxon>Polyneoptera</taxon>
        <taxon>Phasmatodea</taxon>
        <taxon>Verophasmatodea</taxon>
        <taxon>Anareolatae</taxon>
        <taxon>Phasmatidae</taxon>
        <taxon>Eurycanthinae</taxon>
        <taxon>Dryococelus</taxon>
    </lineage>
</organism>
<dbReference type="Proteomes" id="UP001159363">
    <property type="component" value="Chromosome 7"/>
</dbReference>
<gene>
    <name evidence="1" type="ORF">PR048_021001</name>
</gene>
<sequence length="117" mass="13543">MTEFAAFSSVTSNNITWLVHRLKKLGAKVVATFSSDQTIGSTVDLHQFRVKCLEFFIGLEGAHQIYQRFSFKLMNHLKKLEFLNPEKVYSKSINIIADVFPHYPHNIFENEYLDVDS</sequence>
<dbReference type="EMBL" id="JARBHB010000008">
    <property type="protein sequence ID" value="KAJ8876556.1"/>
    <property type="molecule type" value="Genomic_DNA"/>
</dbReference>
<name>A0ABQ9GX04_9NEOP</name>
<accession>A0ABQ9GX04</accession>
<reference evidence="1 2" key="1">
    <citation type="submission" date="2023-02" db="EMBL/GenBank/DDBJ databases">
        <title>LHISI_Scaffold_Assembly.</title>
        <authorList>
            <person name="Stuart O.P."/>
            <person name="Cleave R."/>
            <person name="Magrath M.J.L."/>
            <person name="Mikheyev A.S."/>
        </authorList>
    </citation>
    <scope>NUCLEOTIDE SEQUENCE [LARGE SCALE GENOMIC DNA]</scope>
    <source>
        <strain evidence="1">Daus_M_001</strain>
        <tissue evidence="1">Leg muscle</tissue>
    </source>
</reference>
<evidence type="ECO:0000313" key="2">
    <source>
        <dbReference type="Proteomes" id="UP001159363"/>
    </source>
</evidence>
<comment type="caution">
    <text evidence="1">The sequence shown here is derived from an EMBL/GenBank/DDBJ whole genome shotgun (WGS) entry which is preliminary data.</text>
</comment>
<evidence type="ECO:0000313" key="1">
    <source>
        <dbReference type="EMBL" id="KAJ8876556.1"/>
    </source>
</evidence>
<protein>
    <submittedName>
        <fullName evidence="1">Uncharacterized protein</fullName>
    </submittedName>
</protein>